<dbReference type="PANTHER" id="PTHR35007">
    <property type="entry name" value="INTEGRAL MEMBRANE PROTEIN-RELATED"/>
    <property type="match status" value="1"/>
</dbReference>
<evidence type="ECO:0000313" key="8">
    <source>
        <dbReference type="EMBL" id="QJC22164.1"/>
    </source>
</evidence>
<dbReference type="GO" id="GO:0005886">
    <property type="term" value="C:plasma membrane"/>
    <property type="evidence" value="ECO:0007669"/>
    <property type="project" value="UniProtKB-SubCell"/>
</dbReference>
<keyword evidence="3 6" id="KW-0812">Transmembrane</keyword>
<protein>
    <submittedName>
        <fullName evidence="8">Type II secretion system protein F</fullName>
    </submittedName>
</protein>
<dbReference type="Proteomes" id="UP000502298">
    <property type="component" value="Chromosome"/>
</dbReference>
<gene>
    <name evidence="8" type="ORF">HC352_06345</name>
</gene>
<evidence type="ECO:0000259" key="7">
    <source>
        <dbReference type="Pfam" id="PF00482"/>
    </source>
</evidence>
<feature type="transmembrane region" description="Helical" evidence="6">
    <location>
        <begin position="228"/>
        <end position="249"/>
    </location>
</feature>
<evidence type="ECO:0000256" key="6">
    <source>
        <dbReference type="SAM" id="Phobius"/>
    </source>
</evidence>
<keyword evidence="4 6" id="KW-1133">Transmembrane helix</keyword>
<dbReference type="EMBL" id="CP050804">
    <property type="protein sequence ID" value="QJC22164.1"/>
    <property type="molecule type" value="Genomic_DNA"/>
</dbReference>
<feature type="transmembrane region" description="Helical" evidence="6">
    <location>
        <begin position="196"/>
        <end position="216"/>
    </location>
</feature>
<evidence type="ECO:0000256" key="2">
    <source>
        <dbReference type="ARBA" id="ARBA00022475"/>
    </source>
</evidence>
<keyword evidence="2" id="KW-1003">Cell membrane</keyword>
<evidence type="ECO:0000256" key="1">
    <source>
        <dbReference type="ARBA" id="ARBA00004651"/>
    </source>
</evidence>
<comment type="subcellular location">
    <subcellularLocation>
        <location evidence="1">Cell membrane</location>
        <topology evidence="1">Multi-pass membrane protein</topology>
    </subcellularLocation>
</comment>
<dbReference type="AlphaFoldDB" id="A0A6H2EM64"/>
<keyword evidence="5 6" id="KW-0472">Membrane</keyword>
<feature type="domain" description="Type II secretion system protein GspF" evidence="7">
    <location>
        <begin position="90"/>
        <end position="215"/>
    </location>
</feature>
<keyword evidence="9" id="KW-1185">Reference proteome</keyword>
<evidence type="ECO:0000256" key="4">
    <source>
        <dbReference type="ARBA" id="ARBA00022989"/>
    </source>
</evidence>
<evidence type="ECO:0000313" key="9">
    <source>
        <dbReference type="Proteomes" id="UP000502298"/>
    </source>
</evidence>
<evidence type="ECO:0000256" key="3">
    <source>
        <dbReference type="ARBA" id="ARBA00022692"/>
    </source>
</evidence>
<proteinExistence type="predicted"/>
<evidence type="ECO:0000256" key="5">
    <source>
        <dbReference type="ARBA" id="ARBA00023136"/>
    </source>
</evidence>
<dbReference type="RefSeq" id="WP_168918095.1">
    <property type="nucleotide sequence ID" value="NZ_CP050804.1"/>
</dbReference>
<dbReference type="Pfam" id="PF00482">
    <property type="entry name" value="T2SSF"/>
    <property type="match status" value="1"/>
</dbReference>
<organism evidence="8 9">
    <name type="scientific">Arcanobacterium buesumense</name>
    <dbReference type="NCBI Taxonomy" id="2722751"/>
    <lineage>
        <taxon>Bacteria</taxon>
        <taxon>Bacillati</taxon>
        <taxon>Actinomycetota</taxon>
        <taxon>Actinomycetes</taxon>
        <taxon>Actinomycetales</taxon>
        <taxon>Actinomycetaceae</taxon>
        <taxon>Arcanobacterium</taxon>
    </lineage>
</organism>
<dbReference type="KEGG" id="arca:HC352_06345"/>
<accession>A0A6H2EM64</accession>
<reference evidence="8 9" key="1">
    <citation type="submission" date="2020-03" db="EMBL/GenBank/DDBJ databases">
        <title>Complete genome of Arcanobacterium buesumensis sp. nov. strain 2701.</title>
        <authorList>
            <person name="Borowiak M."/>
            <person name="Alssahen M."/>
            <person name="Laemmler C."/>
            <person name="Malorny B."/>
            <person name="Hassan A."/>
            <person name="Prenger-Berninghoff E."/>
            <person name="Ploetz M."/>
            <person name="Abdulmawjood A."/>
        </authorList>
    </citation>
    <scope>NUCLEOTIDE SEQUENCE [LARGE SCALE GENOMIC DNA]</scope>
    <source>
        <strain evidence="8 9">2701</strain>
    </source>
</reference>
<sequence>MGFIVGALVGLGCLIVIRAWQDPHPFRLSPRMIPLLCGAVLGGLGTMIIIPSVVFMGCGAVVGTVVTSLVRYSRQRKYATRQREAWPDVLDDVVGSLRAGLSISQALVVVSQRGPIMMREPFARCAQHIRAQGRLDSALNDLKDEFHDPMADRVIEAMRLSHELGGHDLALMLSQLASLVREDNRARGELLARQSWTVNGARLAAGAPWILLALFATRPGTVEAFSTAGGIAVLVSGAFLTVLAYGLMIKLGELSADTRIFISTPRKIGGTP</sequence>
<dbReference type="PANTHER" id="PTHR35007:SF1">
    <property type="entry name" value="PILUS ASSEMBLY PROTEIN"/>
    <property type="match status" value="1"/>
</dbReference>
<dbReference type="InterPro" id="IPR018076">
    <property type="entry name" value="T2SS_GspF_dom"/>
</dbReference>
<name>A0A6H2EM64_9ACTO</name>
<feature type="transmembrane region" description="Helical" evidence="6">
    <location>
        <begin position="43"/>
        <end position="70"/>
    </location>
</feature>